<evidence type="ECO:0000313" key="2">
    <source>
        <dbReference type="Proteomes" id="UP000250700"/>
    </source>
</evidence>
<proteinExistence type="predicted"/>
<organism evidence="1 2">
    <name type="scientific">Salmonella enterica I</name>
    <dbReference type="NCBI Taxonomy" id="59201"/>
    <lineage>
        <taxon>Bacteria</taxon>
        <taxon>Pseudomonadati</taxon>
        <taxon>Pseudomonadota</taxon>
        <taxon>Gammaproteobacteria</taxon>
        <taxon>Enterobacterales</taxon>
        <taxon>Enterobacteriaceae</taxon>
        <taxon>Salmonella</taxon>
    </lineage>
</organism>
<dbReference type="AntiFam" id="ANF00259">
    <property type="entry name" value="Protein of unknown function (DUF1472)"/>
</dbReference>
<sequence length="26" mass="2867">MIARLVWMHGTARCRGICDYGGLPCS</sequence>
<name>A0A315FV26_SALET</name>
<dbReference type="AlphaFoldDB" id="A0A315FV26"/>
<gene>
    <name evidence="1" type="ORF">DAX91_22705</name>
</gene>
<dbReference type="EMBL" id="QARU01000017">
    <property type="protein sequence ID" value="PUF77829.1"/>
    <property type="molecule type" value="Genomic_DNA"/>
</dbReference>
<evidence type="ECO:0008006" key="3">
    <source>
        <dbReference type="Google" id="ProtNLM"/>
    </source>
</evidence>
<dbReference type="Proteomes" id="UP000250700">
    <property type="component" value="Unassembled WGS sequence"/>
</dbReference>
<accession>A0A315FV26</accession>
<reference evidence="1 2" key="1">
    <citation type="submission" date="2018-04" db="EMBL/GenBank/DDBJ databases">
        <title>Whole genome sequencing of Salmonella enterica.</title>
        <authorList>
            <person name="Bell R."/>
        </authorList>
    </citation>
    <scope>NUCLEOTIDE SEQUENCE [LARGE SCALE GENOMIC DNA]</scope>
    <source>
        <strain evidence="1 2">CFSAN058603</strain>
    </source>
</reference>
<protein>
    <recommendedName>
        <fullName evidence="3">DUF1472 domain-containing protein</fullName>
    </recommendedName>
</protein>
<comment type="caution">
    <text evidence="1">The sequence shown here is derived from an EMBL/GenBank/DDBJ whole genome shotgun (WGS) entry which is preliminary data.</text>
</comment>
<evidence type="ECO:0000313" key="1">
    <source>
        <dbReference type="EMBL" id="PUF77829.1"/>
    </source>
</evidence>